<evidence type="ECO:0000313" key="3">
    <source>
        <dbReference type="Proteomes" id="UP001303046"/>
    </source>
</evidence>
<keyword evidence="3" id="KW-1185">Reference proteome</keyword>
<comment type="caution">
    <text evidence="2">The sequence shown here is derived from an EMBL/GenBank/DDBJ whole genome shotgun (WGS) entry which is preliminary data.</text>
</comment>
<evidence type="ECO:0008006" key="4">
    <source>
        <dbReference type="Google" id="ProtNLM"/>
    </source>
</evidence>
<dbReference type="Proteomes" id="UP001303046">
    <property type="component" value="Unassembled WGS sequence"/>
</dbReference>
<protein>
    <recommendedName>
        <fullName evidence="4">Mos1 transposase HTH domain-containing protein</fullName>
    </recommendedName>
</protein>
<organism evidence="2 3">
    <name type="scientific">Necator americanus</name>
    <name type="common">Human hookworm</name>
    <dbReference type="NCBI Taxonomy" id="51031"/>
    <lineage>
        <taxon>Eukaryota</taxon>
        <taxon>Metazoa</taxon>
        <taxon>Ecdysozoa</taxon>
        <taxon>Nematoda</taxon>
        <taxon>Chromadorea</taxon>
        <taxon>Rhabditida</taxon>
        <taxon>Rhabditina</taxon>
        <taxon>Rhabditomorpha</taxon>
        <taxon>Strongyloidea</taxon>
        <taxon>Ancylostomatidae</taxon>
        <taxon>Bunostominae</taxon>
        <taxon>Necator</taxon>
    </lineage>
</organism>
<accession>A0ABR1E6Y8</accession>
<dbReference type="EMBL" id="JAVFWL010000005">
    <property type="protein sequence ID" value="KAK6758421.1"/>
    <property type="molecule type" value="Genomic_DNA"/>
</dbReference>
<evidence type="ECO:0000256" key="1">
    <source>
        <dbReference type="SAM" id="MobiDB-lite"/>
    </source>
</evidence>
<gene>
    <name evidence="2" type="primary">Necator_chrV.g20731</name>
    <name evidence="2" type="ORF">RB195_015938</name>
</gene>
<name>A0ABR1E6Y8_NECAM</name>
<feature type="region of interest" description="Disordered" evidence="1">
    <location>
        <begin position="52"/>
        <end position="74"/>
    </location>
</feature>
<evidence type="ECO:0000313" key="2">
    <source>
        <dbReference type="EMBL" id="KAK6758421.1"/>
    </source>
</evidence>
<reference evidence="2 3" key="1">
    <citation type="submission" date="2023-08" db="EMBL/GenBank/DDBJ databases">
        <title>A Necator americanus chromosomal reference genome.</title>
        <authorList>
            <person name="Ilik V."/>
            <person name="Petrzelkova K.J."/>
            <person name="Pardy F."/>
            <person name="Fuh T."/>
            <person name="Niatou-Singa F.S."/>
            <person name="Gouil Q."/>
            <person name="Baker L."/>
            <person name="Ritchie M.E."/>
            <person name="Jex A.R."/>
            <person name="Gazzola D."/>
            <person name="Li H."/>
            <person name="Toshio Fujiwara R."/>
            <person name="Zhan B."/>
            <person name="Aroian R.V."/>
            <person name="Pafco B."/>
            <person name="Schwarz E.M."/>
        </authorList>
    </citation>
    <scope>NUCLEOTIDE SEQUENCE [LARGE SCALE GENOMIC DNA]</scope>
    <source>
        <strain evidence="2 3">Aroian</strain>
        <tissue evidence="2">Whole animal</tissue>
    </source>
</reference>
<proteinExistence type="predicted"/>
<sequence>MSITQEQPRAIIFYEWHAAAAAAHNINRRLSEGTTTGTGRIAKRWCARFASGDTDFEDNPGQSPPGPRLQQSAISMDPSHLDGWHSVYPGIHLRPHQKKFLDLTAPYS</sequence>